<dbReference type="PROSITE" id="PS50279">
    <property type="entry name" value="BPTI_KUNITZ_2"/>
    <property type="match status" value="1"/>
</dbReference>
<dbReference type="SMART" id="SM00131">
    <property type="entry name" value="KU"/>
    <property type="match status" value="1"/>
</dbReference>
<dbReference type="InterPro" id="IPR002223">
    <property type="entry name" value="Kunitz_BPTI"/>
</dbReference>
<evidence type="ECO:0000259" key="6">
    <source>
        <dbReference type="PROSITE" id="PS50279"/>
    </source>
</evidence>
<dbReference type="AlphaFoldDB" id="A0A1I7XV27"/>
<keyword evidence="4" id="KW-0722">Serine protease inhibitor</keyword>
<dbReference type="Proteomes" id="UP000095283">
    <property type="component" value="Unplaced"/>
</dbReference>
<name>A0A1I7XV27_HETBA</name>
<dbReference type="PANTHER" id="PTHR10083">
    <property type="entry name" value="KUNITZ-TYPE PROTEASE INHIBITOR-RELATED"/>
    <property type="match status" value="1"/>
</dbReference>
<dbReference type="PANTHER" id="PTHR10083:SF217">
    <property type="entry name" value="BOOPHILIN-H2"/>
    <property type="match status" value="1"/>
</dbReference>
<accession>A0A1I7XV27</accession>
<evidence type="ECO:0000256" key="1">
    <source>
        <dbReference type="ARBA" id="ARBA00004613"/>
    </source>
</evidence>
<dbReference type="SUPFAM" id="SSF57362">
    <property type="entry name" value="BPTI-like"/>
    <property type="match status" value="2"/>
</dbReference>
<keyword evidence="2" id="KW-0964">Secreted</keyword>
<evidence type="ECO:0000256" key="4">
    <source>
        <dbReference type="ARBA" id="ARBA00022900"/>
    </source>
</evidence>
<dbReference type="Gene3D" id="4.10.410.10">
    <property type="entry name" value="Pancreatic trypsin inhibitor Kunitz domain"/>
    <property type="match status" value="2"/>
</dbReference>
<dbReference type="InterPro" id="IPR050098">
    <property type="entry name" value="TFPI/VKTCI-like"/>
</dbReference>
<dbReference type="WBParaSite" id="Hba_21381">
    <property type="protein sequence ID" value="Hba_21381"/>
    <property type="gene ID" value="Hba_21381"/>
</dbReference>
<dbReference type="GO" id="GO:0005615">
    <property type="term" value="C:extracellular space"/>
    <property type="evidence" value="ECO:0007669"/>
    <property type="project" value="TreeGrafter"/>
</dbReference>
<protein>
    <submittedName>
        <fullName evidence="8">BPTI/Kunitz inhibitor domain-containing protein</fullName>
    </submittedName>
</protein>
<proteinExistence type="predicted"/>
<evidence type="ECO:0000256" key="5">
    <source>
        <dbReference type="ARBA" id="ARBA00023157"/>
    </source>
</evidence>
<evidence type="ECO:0000256" key="3">
    <source>
        <dbReference type="ARBA" id="ARBA00022690"/>
    </source>
</evidence>
<evidence type="ECO:0000313" key="7">
    <source>
        <dbReference type="Proteomes" id="UP000095283"/>
    </source>
</evidence>
<sequence>MDCERLCKGLNPSSNPAIHNVSVALQKIENFTQKIESLSFPDLCAYEPDWGPCNQLRYMWFYNQSKGTCDQFLYGDPCMEALDRGNWCEAMSNRYYFNKRAKQCKGFHYTGCDSGVKPPVKTDMLRHITLNYNKTYYKSEPEWIDYALCSGYRCLPTNPFCPRKIQKKEQ</sequence>
<dbReference type="GO" id="GO:0004867">
    <property type="term" value="F:serine-type endopeptidase inhibitor activity"/>
    <property type="evidence" value="ECO:0007669"/>
    <property type="project" value="UniProtKB-KW"/>
</dbReference>
<keyword evidence="7" id="KW-1185">Reference proteome</keyword>
<dbReference type="Pfam" id="PF00014">
    <property type="entry name" value="Kunitz_BPTI"/>
    <property type="match status" value="2"/>
</dbReference>
<comment type="subcellular location">
    <subcellularLocation>
        <location evidence="1">Secreted</location>
    </subcellularLocation>
</comment>
<dbReference type="InterPro" id="IPR036880">
    <property type="entry name" value="Kunitz_BPTI_sf"/>
</dbReference>
<reference evidence="8" key="1">
    <citation type="submission" date="2016-11" db="UniProtKB">
        <authorList>
            <consortium name="WormBaseParasite"/>
        </authorList>
    </citation>
    <scope>IDENTIFICATION</scope>
</reference>
<dbReference type="CDD" id="cd00109">
    <property type="entry name" value="Kunitz-type"/>
    <property type="match status" value="2"/>
</dbReference>
<feature type="domain" description="BPTI/Kunitz inhibitor" evidence="6">
    <location>
        <begin position="78"/>
        <end position="115"/>
    </location>
</feature>
<evidence type="ECO:0000313" key="8">
    <source>
        <dbReference type="WBParaSite" id="Hba_21381"/>
    </source>
</evidence>
<keyword evidence="3" id="KW-0646">Protease inhibitor</keyword>
<evidence type="ECO:0000256" key="2">
    <source>
        <dbReference type="ARBA" id="ARBA00022525"/>
    </source>
</evidence>
<keyword evidence="5" id="KW-1015">Disulfide bond</keyword>
<organism evidence="7 8">
    <name type="scientific">Heterorhabditis bacteriophora</name>
    <name type="common">Entomopathogenic nematode worm</name>
    <dbReference type="NCBI Taxonomy" id="37862"/>
    <lineage>
        <taxon>Eukaryota</taxon>
        <taxon>Metazoa</taxon>
        <taxon>Ecdysozoa</taxon>
        <taxon>Nematoda</taxon>
        <taxon>Chromadorea</taxon>
        <taxon>Rhabditida</taxon>
        <taxon>Rhabditina</taxon>
        <taxon>Rhabditomorpha</taxon>
        <taxon>Strongyloidea</taxon>
        <taxon>Heterorhabditidae</taxon>
        <taxon>Heterorhabditis</taxon>
    </lineage>
</organism>